<dbReference type="GeneID" id="79950613"/>
<keyword evidence="3" id="KW-1185">Reference proteome</keyword>
<evidence type="ECO:0000256" key="1">
    <source>
        <dbReference type="SAM" id="MobiDB-lite"/>
    </source>
</evidence>
<dbReference type="RefSeq" id="WP_278099188.1">
    <property type="nucleotide sequence ID" value="NZ_CP091092.1"/>
</dbReference>
<dbReference type="Proteomes" id="UP001218895">
    <property type="component" value="Chromosome"/>
</dbReference>
<dbReference type="InterPro" id="IPR021338">
    <property type="entry name" value="DUF2953"/>
</dbReference>
<name>A0AAF0FUV2_9EURY</name>
<protein>
    <submittedName>
        <fullName evidence="2">DUF2953 domain-containing protein</fullName>
    </submittedName>
</protein>
<feature type="region of interest" description="Disordered" evidence="1">
    <location>
        <begin position="186"/>
        <end position="209"/>
    </location>
</feature>
<gene>
    <name evidence="2" type="ORF">L1994_09405</name>
</gene>
<dbReference type="AlphaFoldDB" id="A0AAF0FUV2"/>
<organism evidence="2 3">
    <name type="scientific">Methanomicrobium antiquum</name>
    <dbReference type="NCBI Taxonomy" id="487686"/>
    <lineage>
        <taxon>Archaea</taxon>
        <taxon>Methanobacteriati</taxon>
        <taxon>Methanobacteriota</taxon>
        <taxon>Stenosarchaea group</taxon>
        <taxon>Methanomicrobia</taxon>
        <taxon>Methanomicrobiales</taxon>
        <taxon>Methanomicrobiaceae</taxon>
        <taxon>Methanomicrobium</taxon>
    </lineage>
</organism>
<proteinExistence type="predicted"/>
<dbReference type="Pfam" id="PF11167">
    <property type="entry name" value="DUF2953"/>
    <property type="match status" value="1"/>
</dbReference>
<evidence type="ECO:0000313" key="2">
    <source>
        <dbReference type="EMBL" id="WFN36350.1"/>
    </source>
</evidence>
<reference evidence="2" key="1">
    <citation type="submission" date="2022-01" db="EMBL/GenBank/DDBJ databases">
        <title>Complete genome of Methanomicrobium antiquum DSM 21220.</title>
        <authorList>
            <person name="Chen S.-C."/>
            <person name="You Y.-T."/>
            <person name="Zhou Y.-Z."/>
            <person name="Lai M.-C."/>
        </authorList>
    </citation>
    <scope>NUCLEOTIDE SEQUENCE</scope>
    <source>
        <strain evidence="2">DSM 21220</strain>
    </source>
</reference>
<accession>A0AAF0FUV2</accession>
<evidence type="ECO:0000313" key="3">
    <source>
        <dbReference type="Proteomes" id="UP001218895"/>
    </source>
</evidence>
<dbReference type="EMBL" id="CP091092">
    <property type="protein sequence ID" value="WFN36350.1"/>
    <property type="molecule type" value="Genomic_DNA"/>
</dbReference>
<dbReference type="KEGG" id="manq:L1994_09405"/>
<sequence length="209" mass="23981">MVLILHLTIIPLKIYLNGSIGDEKKAMLKISWGLARIKAQISQDMMLKLWIEGIKIIERPASSLIIDETDKKSKENGGEDKKPDISLDMIVSFKPELQQIFNLISFESFYAKIKFGLNDPADTGVMYGFLMALRGILYSQKKIVMEIYPDFEGLYLRGKCESVFQINHIFRIFIPSYRLYKKAFSKKPKKKRPAGEKPINPATFQTPVE</sequence>